<protein>
    <submittedName>
        <fullName evidence="1">P-loop containing nucleoside triphosphate hydrolase protein</fullName>
    </submittedName>
</protein>
<sequence>MATLAPRTRPMKIMVLGLCRTGTMSMKTALESLGYNTYHMVTVFKYPDHAPKWVRLMKDKYEGDGKMLTREMFDDILGDFDALTDVPPASFVPELIAAYPEAKIILSKRNAESWVNSMMQTIYSSRTPNERLNLHPNLQLIDDYINLMFKHQCHDDFPRYGVQSFDEHCQLVRKHAPTENLLEFEAKDGWVPLCEFLGHKVPEGDYPRTNDWMSFRARLEMAGAEIESEAKGE</sequence>
<dbReference type="EMBL" id="MU251421">
    <property type="protein sequence ID" value="KAG9235855.1"/>
    <property type="molecule type" value="Genomic_DNA"/>
</dbReference>
<dbReference type="InterPro" id="IPR040632">
    <property type="entry name" value="Sulfotransfer_4"/>
</dbReference>
<proteinExistence type="predicted"/>
<dbReference type="SUPFAM" id="SSF52540">
    <property type="entry name" value="P-loop containing nucleoside triphosphate hydrolases"/>
    <property type="match status" value="1"/>
</dbReference>
<dbReference type="AlphaFoldDB" id="A0A9P7YLP1"/>
<keyword evidence="2" id="KW-1185">Reference proteome</keyword>
<dbReference type="Proteomes" id="UP000824998">
    <property type="component" value="Unassembled WGS sequence"/>
</dbReference>
<organism evidence="1 2">
    <name type="scientific">Amylocarpus encephaloides</name>
    <dbReference type="NCBI Taxonomy" id="45428"/>
    <lineage>
        <taxon>Eukaryota</taxon>
        <taxon>Fungi</taxon>
        <taxon>Dikarya</taxon>
        <taxon>Ascomycota</taxon>
        <taxon>Pezizomycotina</taxon>
        <taxon>Leotiomycetes</taxon>
        <taxon>Helotiales</taxon>
        <taxon>Helotiales incertae sedis</taxon>
        <taxon>Amylocarpus</taxon>
    </lineage>
</organism>
<dbReference type="PANTHER" id="PTHR36978">
    <property type="entry name" value="P-LOOP CONTAINING NUCLEOTIDE TRIPHOSPHATE HYDROLASE"/>
    <property type="match status" value="1"/>
</dbReference>
<name>A0A9P7YLP1_9HELO</name>
<comment type="caution">
    <text evidence="1">The sequence shown here is derived from an EMBL/GenBank/DDBJ whole genome shotgun (WGS) entry which is preliminary data.</text>
</comment>
<dbReference type="Gene3D" id="3.40.50.300">
    <property type="entry name" value="P-loop containing nucleotide triphosphate hydrolases"/>
    <property type="match status" value="1"/>
</dbReference>
<dbReference type="PANTHER" id="PTHR36978:SF4">
    <property type="entry name" value="P-LOOP CONTAINING NUCLEOSIDE TRIPHOSPHATE HYDROLASE PROTEIN"/>
    <property type="match status" value="1"/>
</dbReference>
<gene>
    <name evidence="1" type="ORF">BJ875DRAFT_256816</name>
</gene>
<reference evidence="1" key="1">
    <citation type="journal article" date="2021" name="IMA Fungus">
        <title>Genomic characterization of three marine fungi, including Emericellopsis atlantica sp. nov. with signatures of a generalist lifestyle and marine biomass degradation.</title>
        <authorList>
            <person name="Hagestad O.C."/>
            <person name="Hou L."/>
            <person name="Andersen J.H."/>
            <person name="Hansen E.H."/>
            <person name="Altermark B."/>
            <person name="Li C."/>
            <person name="Kuhnert E."/>
            <person name="Cox R.J."/>
            <person name="Crous P.W."/>
            <person name="Spatafora J.W."/>
            <person name="Lail K."/>
            <person name="Amirebrahimi M."/>
            <person name="Lipzen A."/>
            <person name="Pangilinan J."/>
            <person name="Andreopoulos W."/>
            <person name="Hayes R.D."/>
            <person name="Ng V."/>
            <person name="Grigoriev I.V."/>
            <person name="Jackson S.A."/>
            <person name="Sutton T.D.S."/>
            <person name="Dobson A.D.W."/>
            <person name="Rama T."/>
        </authorList>
    </citation>
    <scope>NUCLEOTIDE SEQUENCE</scope>
    <source>
        <strain evidence="1">TRa018bII</strain>
    </source>
</reference>
<evidence type="ECO:0000313" key="1">
    <source>
        <dbReference type="EMBL" id="KAG9235855.1"/>
    </source>
</evidence>
<dbReference type="InterPro" id="IPR027417">
    <property type="entry name" value="P-loop_NTPase"/>
</dbReference>
<keyword evidence="1" id="KW-0378">Hydrolase</keyword>
<dbReference type="Pfam" id="PF17784">
    <property type="entry name" value="Sulfotransfer_4"/>
    <property type="match status" value="1"/>
</dbReference>
<accession>A0A9P7YLP1</accession>
<evidence type="ECO:0000313" key="2">
    <source>
        <dbReference type="Proteomes" id="UP000824998"/>
    </source>
</evidence>
<dbReference type="GO" id="GO:0016787">
    <property type="term" value="F:hydrolase activity"/>
    <property type="evidence" value="ECO:0007669"/>
    <property type="project" value="UniProtKB-KW"/>
</dbReference>
<dbReference type="OrthoDB" id="408152at2759"/>